<gene>
    <name evidence="2" type="ORF">M413DRAFT_449233</name>
</gene>
<reference evidence="2 3" key="1">
    <citation type="submission" date="2014-04" db="EMBL/GenBank/DDBJ databases">
        <authorList>
            <consortium name="DOE Joint Genome Institute"/>
            <person name="Kuo A."/>
            <person name="Gay G."/>
            <person name="Dore J."/>
            <person name="Kohler A."/>
            <person name="Nagy L.G."/>
            <person name="Floudas D."/>
            <person name="Copeland A."/>
            <person name="Barry K.W."/>
            <person name="Cichocki N."/>
            <person name="Veneault-Fourrey C."/>
            <person name="LaButti K."/>
            <person name="Lindquist E.A."/>
            <person name="Lipzen A."/>
            <person name="Lundell T."/>
            <person name="Morin E."/>
            <person name="Murat C."/>
            <person name="Sun H."/>
            <person name="Tunlid A."/>
            <person name="Henrissat B."/>
            <person name="Grigoriev I.V."/>
            <person name="Hibbett D.S."/>
            <person name="Martin F."/>
            <person name="Nordberg H.P."/>
            <person name="Cantor M.N."/>
            <person name="Hua S.X."/>
        </authorList>
    </citation>
    <scope>NUCLEOTIDE SEQUENCE [LARGE SCALE GENOMIC DNA]</scope>
    <source>
        <strain evidence="3">h7</strain>
    </source>
</reference>
<dbReference type="AlphaFoldDB" id="A0A0C3BW86"/>
<evidence type="ECO:0000256" key="1">
    <source>
        <dbReference type="SAM" id="MobiDB-lite"/>
    </source>
</evidence>
<reference evidence="3" key="2">
    <citation type="submission" date="2015-01" db="EMBL/GenBank/DDBJ databases">
        <title>Evolutionary Origins and Diversification of the Mycorrhizal Mutualists.</title>
        <authorList>
            <consortium name="DOE Joint Genome Institute"/>
            <consortium name="Mycorrhizal Genomics Consortium"/>
            <person name="Kohler A."/>
            <person name="Kuo A."/>
            <person name="Nagy L.G."/>
            <person name="Floudas D."/>
            <person name="Copeland A."/>
            <person name="Barry K.W."/>
            <person name="Cichocki N."/>
            <person name="Veneault-Fourrey C."/>
            <person name="LaButti K."/>
            <person name="Lindquist E.A."/>
            <person name="Lipzen A."/>
            <person name="Lundell T."/>
            <person name="Morin E."/>
            <person name="Murat C."/>
            <person name="Riley R."/>
            <person name="Ohm R."/>
            <person name="Sun H."/>
            <person name="Tunlid A."/>
            <person name="Henrissat B."/>
            <person name="Grigoriev I.V."/>
            <person name="Hibbett D.S."/>
            <person name="Martin F."/>
        </authorList>
    </citation>
    <scope>NUCLEOTIDE SEQUENCE [LARGE SCALE GENOMIC DNA]</scope>
    <source>
        <strain evidence="3">h7</strain>
    </source>
</reference>
<dbReference type="OrthoDB" id="3268409at2759"/>
<proteinExistence type="predicted"/>
<accession>A0A0C3BW86</accession>
<evidence type="ECO:0000313" key="2">
    <source>
        <dbReference type="EMBL" id="KIM36354.1"/>
    </source>
</evidence>
<evidence type="ECO:0000313" key="3">
    <source>
        <dbReference type="Proteomes" id="UP000053424"/>
    </source>
</evidence>
<dbReference type="EMBL" id="KN831806">
    <property type="protein sequence ID" value="KIM36354.1"/>
    <property type="molecule type" value="Genomic_DNA"/>
</dbReference>
<feature type="region of interest" description="Disordered" evidence="1">
    <location>
        <begin position="756"/>
        <end position="777"/>
    </location>
</feature>
<sequence>MKICPFVDGSKIGTHTAASREGLAQRLKDIQEQQNQSPFRDVFEKTFIYFTALQRQGCASPPHEPTIYIGDEAAARENRNAHQVREQRGHSGKETCNGRLLFRYTASGRAFIQCEHYNRNLNIDHFIDFRPGNGLLNSTYLEALFLGDKNLIEEFEEDAAIIHGVGPRVQCSSIANYSTIKVNCSFEHRSASGILENPEMVICPCPVKFRIYEPLPDYREECPWVLVVCPGEHSHPIPIPSKTPPSIRAEIFQLLDSLESDLSDLTPRRFLRHPSVKIFLKKRLPRLLNPMLLDLHPSLGNRDHLRGYIKLVQDKKFPAGTGWEGIINLKKQQDETIPQDERYIRYIAEIPALGQLASTDDPTDDVEDSPTPFRIIICMSKNNSIRLSKAHYVQSDIGFKRIAGYQEFELGGLDPTTRISNISTYCRIYLNRQTAEAHRLIFHKIDEIVEIDTGHRLKWRHIHSKGPTSAEAVGIYHIAVDQHGGQAKGFGLYLKDIAASVPRMAELHEPQRLLQDLDEYEHLRRILRLCRVHFLRNIQQCGVSNDVRQKMRSLLCMEHPNWDTTIREIEGEGGKAAKDWVADKVRSKFAFSGICWAKSFIPREIWQIGDETSNIIESLHSDVNREGLSCTLLGGIIKGQHFDTLKEKTLENLISTGVRPSYHRGHISESVTRSLKRKSEATHKILEKQDQDIVHQNKKIKRALEGVTATHEELERFVQGSSNHLVINRAEKKREKAMASYKKAVEMSTEKIGTGSGKVGLLLPPLPDRPHSGNSTM</sequence>
<dbReference type="HOGENOM" id="CLU_010536_1_0_1"/>
<organism evidence="2 3">
    <name type="scientific">Hebeloma cylindrosporum</name>
    <dbReference type="NCBI Taxonomy" id="76867"/>
    <lineage>
        <taxon>Eukaryota</taxon>
        <taxon>Fungi</taxon>
        <taxon>Dikarya</taxon>
        <taxon>Basidiomycota</taxon>
        <taxon>Agaricomycotina</taxon>
        <taxon>Agaricomycetes</taxon>
        <taxon>Agaricomycetidae</taxon>
        <taxon>Agaricales</taxon>
        <taxon>Agaricineae</taxon>
        <taxon>Hymenogastraceae</taxon>
        <taxon>Hebeloma</taxon>
    </lineage>
</organism>
<name>A0A0C3BW86_HEBCY</name>
<keyword evidence="3" id="KW-1185">Reference proteome</keyword>
<dbReference type="Proteomes" id="UP000053424">
    <property type="component" value="Unassembled WGS sequence"/>
</dbReference>
<protein>
    <submittedName>
        <fullName evidence="2">Uncharacterized protein</fullName>
    </submittedName>
</protein>